<dbReference type="EMBL" id="JANVFS010000001">
    <property type="protein sequence ID" value="KAJ4495742.1"/>
    <property type="molecule type" value="Genomic_DNA"/>
</dbReference>
<proteinExistence type="predicted"/>
<accession>A0A9W9E1A8</accession>
<dbReference type="PANTHER" id="PTHR35567:SF1">
    <property type="entry name" value="CONSERVED FUNGAL PROTEIN (AFU_ORTHOLOGUE AFUA_1G14230)"/>
    <property type="match status" value="1"/>
</dbReference>
<evidence type="ECO:0008006" key="4">
    <source>
        <dbReference type="Google" id="ProtNLM"/>
    </source>
</evidence>
<comment type="caution">
    <text evidence="2">The sequence shown here is derived from an EMBL/GenBank/DDBJ whole genome shotgun (WGS) entry which is preliminary data.</text>
</comment>
<dbReference type="InterPro" id="IPR021851">
    <property type="entry name" value="DUF3455"/>
</dbReference>
<evidence type="ECO:0000313" key="2">
    <source>
        <dbReference type="EMBL" id="KAJ4495742.1"/>
    </source>
</evidence>
<dbReference type="AlphaFoldDB" id="A0A9W9E1A8"/>
<reference evidence="2" key="2">
    <citation type="journal article" date="2023" name="Proc. Natl. Acad. Sci. U.S.A.">
        <title>A global phylogenomic analysis of the shiitake genus Lentinula.</title>
        <authorList>
            <person name="Sierra-Patev S."/>
            <person name="Min B."/>
            <person name="Naranjo-Ortiz M."/>
            <person name="Looney B."/>
            <person name="Konkel Z."/>
            <person name="Slot J.C."/>
            <person name="Sakamoto Y."/>
            <person name="Steenwyk J.L."/>
            <person name="Rokas A."/>
            <person name="Carro J."/>
            <person name="Camarero S."/>
            <person name="Ferreira P."/>
            <person name="Molpeceres G."/>
            <person name="Ruiz-Duenas F.J."/>
            <person name="Serrano A."/>
            <person name="Henrissat B."/>
            <person name="Drula E."/>
            <person name="Hughes K.W."/>
            <person name="Mata J.L."/>
            <person name="Ishikawa N.K."/>
            <person name="Vargas-Isla R."/>
            <person name="Ushijima S."/>
            <person name="Smith C.A."/>
            <person name="Donoghue J."/>
            <person name="Ahrendt S."/>
            <person name="Andreopoulos W."/>
            <person name="He G."/>
            <person name="LaButti K."/>
            <person name="Lipzen A."/>
            <person name="Ng V."/>
            <person name="Riley R."/>
            <person name="Sandor L."/>
            <person name="Barry K."/>
            <person name="Martinez A.T."/>
            <person name="Xiao Y."/>
            <person name="Gibbons J.G."/>
            <person name="Terashima K."/>
            <person name="Grigoriev I.V."/>
            <person name="Hibbett D."/>
        </authorList>
    </citation>
    <scope>NUCLEOTIDE SEQUENCE</scope>
    <source>
        <strain evidence="2">Sp2 HRB7682 ss15</strain>
    </source>
</reference>
<feature type="chain" id="PRO_5040927797" description="Malate dehydrogenase" evidence="1">
    <location>
        <begin position="24"/>
        <end position="278"/>
    </location>
</feature>
<evidence type="ECO:0000256" key="1">
    <source>
        <dbReference type="SAM" id="SignalP"/>
    </source>
</evidence>
<sequence length="278" mass="28912">MILPSSTTVAAALVAFSLGLGSGASIVPNPLEVSNVSSQARQLASPFSTSLSGCAVSTAIVPNQGGELVYPTYNVTQIGLGIGTQNYSCSSAGNLTSVGAVAELYDVSCEYFTAAFSNVSAEAYRLWAAAPTYYTESTLINVLHAYRGTPSVPAILGQHYFVPNPTGSGLSPKWDFTSESFAGNNAAYVIGRAVGDIPSPDGSANIDWLYLTNAQGGLAQEVYRTNTTGGQPPAGARCTPGSTVAVKYTSLYCEFCSTYHPCTDWSLTQLSDFTGGLV</sequence>
<protein>
    <recommendedName>
        <fullName evidence="4">Malate dehydrogenase</fullName>
    </recommendedName>
</protein>
<reference evidence="2" key="1">
    <citation type="submission" date="2022-08" db="EMBL/GenBank/DDBJ databases">
        <authorList>
            <consortium name="DOE Joint Genome Institute"/>
            <person name="Min B."/>
            <person name="Riley R."/>
            <person name="Sierra-Patev S."/>
            <person name="Naranjo-Ortiz M."/>
            <person name="Looney B."/>
            <person name="Konkel Z."/>
            <person name="Slot J.C."/>
            <person name="Sakamoto Y."/>
            <person name="Steenwyk J.L."/>
            <person name="Rokas A."/>
            <person name="Carro J."/>
            <person name="Camarero S."/>
            <person name="Ferreira P."/>
            <person name="Molpeceres G."/>
            <person name="Ruiz-Duenas F.J."/>
            <person name="Serrano A."/>
            <person name="Henrissat B."/>
            <person name="Drula E."/>
            <person name="Hughes K.W."/>
            <person name="Mata J.L."/>
            <person name="Ishikawa N.K."/>
            <person name="Vargas-Isla R."/>
            <person name="Ushijima S."/>
            <person name="Smith C.A."/>
            <person name="Ahrendt S."/>
            <person name="Andreopoulos W."/>
            <person name="He G."/>
            <person name="Labutti K."/>
            <person name="Lipzen A."/>
            <person name="Ng V."/>
            <person name="Sandor L."/>
            <person name="Barry K."/>
            <person name="Martinez A.T."/>
            <person name="Xiao Y."/>
            <person name="Gibbons J.G."/>
            <person name="Terashima K."/>
            <person name="Hibbett D.S."/>
            <person name="Grigoriev I.V."/>
        </authorList>
    </citation>
    <scope>NUCLEOTIDE SEQUENCE</scope>
    <source>
        <strain evidence="2">Sp2 HRB7682 ss15</strain>
    </source>
</reference>
<name>A0A9W9E1A8_9AGAR</name>
<evidence type="ECO:0000313" key="3">
    <source>
        <dbReference type="Proteomes" id="UP001150238"/>
    </source>
</evidence>
<keyword evidence="1" id="KW-0732">Signal</keyword>
<gene>
    <name evidence="2" type="ORF">C8J55DRAFT_567996</name>
</gene>
<dbReference type="Pfam" id="PF11937">
    <property type="entry name" value="DUF3455"/>
    <property type="match status" value="1"/>
</dbReference>
<dbReference type="PANTHER" id="PTHR35567">
    <property type="entry name" value="MALATE DEHYDROGENASE (AFU_ORTHOLOGUE AFUA_2G13800)"/>
    <property type="match status" value="1"/>
</dbReference>
<organism evidence="2 3">
    <name type="scientific">Lentinula lateritia</name>
    <dbReference type="NCBI Taxonomy" id="40482"/>
    <lineage>
        <taxon>Eukaryota</taxon>
        <taxon>Fungi</taxon>
        <taxon>Dikarya</taxon>
        <taxon>Basidiomycota</taxon>
        <taxon>Agaricomycotina</taxon>
        <taxon>Agaricomycetes</taxon>
        <taxon>Agaricomycetidae</taxon>
        <taxon>Agaricales</taxon>
        <taxon>Marasmiineae</taxon>
        <taxon>Omphalotaceae</taxon>
        <taxon>Lentinula</taxon>
    </lineage>
</organism>
<feature type="signal peptide" evidence="1">
    <location>
        <begin position="1"/>
        <end position="23"/>
    </location>
</feature>
<dbReference type="Proteomes" id="UP001150238">
    <property type="component" value="Unassembled WGS sequence"/>
</dbReference>